<proteinExistence type="inferred from homology"/>
<dbReference type="PANTHER" id="PTHR43204:SF1">
    <property type="entry name" value="ABC TRANSPORTER I FAMILY MEMBER 6, CHLOROPLASTIC"/>
    <property type="match status" value="1"/>
</dbReference>
<dbReference type="InterPro" id="IPR010230">
    <property type="entry name" value="FeS-cluster_ATPase_SufC"/>
</dbReference>
<dbReference type="InterPro" id="IPR003439">
    <property type="entry name" value="ABC_transporter-like_ATP-bd"/>
</dbReference>
<dbReference type="CDD" id="cd03217">
    <property type="entry name" value="ABC_FeS_Assembly"/>
    <property type="match status" value="1"/>
</dbReference>
<protein>
    <submittedName>
        <fullName evidence="5">Fe-S cluster assembly ATPase SufC</fullName>
    </submittedName>
</protein>
<evidence type="ECO:0000259" key="4">
    <source>
        <dbReference type="PROSITE" id="PS50893"/>
    </source>
</evidence>
<dbReference type="SUPFAM" id="SSF52540">
    <property type="entry name" value="P-loop containing nucleoside triphosphate hydrolases"/>
    <property type="match status" value="1"/>
</dbReference>
<dbReference type="InterPro" id="IPR003593">
    <property type="entry name" value="AAA+_ATPase"/>
</dbReference>
<dbReference type="PROSITE" id="PS00211">
    <property type="entry name" value="ABC_TRANSPORTER_1"/>
    <property type="match status" value="1"/>
</dbReference>
<evidence type="ECO:0000256" key="2">
    <source>
        <dbReference type="ARBA" id="ARBA00022741"/>
    </source>
</evidence>
<accession>A0A7C4XTD1</accession>
<dbReference type="Gene3D" id="3.40.50.300">
    <property type="entry name" value="P-loop containing nucleotide triphosphate hydrolases"/>
    <property type="match status" value="1"/>
</dbReference>
<organism evidence="5">
    <name type="scientific">candidate division WWE3 bacterium</name>
    <dbReference type="NCBI Taxonomy" id="2053526"/>
    <lineage>
        <taxon>Bacteria</taxon>
        <taxon>Katanobacteria</taxon>
    </lineage>
</organism>
<dbReference type="PANTHER" id="PTHR43204">
    <property type="entry name" value="ABC TRANSPORTER I FAMILY MEMBER 6, CHLOROPLASTIC"/>
    <property type="match status" value="1"/>
</dbReference>
<dbReference type="EMBL" id="DSRT01000086">
    <property type="protein sequence ID" value="HGW29619.1"/>
    <property type="molecule type" value="Genomic_DNA"/>
</dbReference>
<evidence type="ECO:0000256" key="3">
    <source>
        <dbReference type="ARBA" id="ARBA00022840"/>
    </source>
</evidence>
<evidence type="ECO:0000256" key="1">
    <source>
        <dbReference type="ARBA" id="ARBA00006216"/>
    </source>
</evidence>
<sequence>MLLNIKNLKVSTAGKEILKGFNMDIDANQVHALMGPNGSGKSTLAQTLMGHPGFSVSNGNVVFDGKDLLEQEPNERSLNGLFLSFQYPSEVTGVSIVNFLRTIYNKKNSLKLSPVKFREILKEKMEILGISEDFTSRYLNEGFSGGEKKKMEMLQMLVLEPKLAILDELDSGLDIDALKVVSQAVNHLKEKINTSVLVITHYTRVLNYIKPDYVHIMKDGVVVKSGDRELAEELEKQGYAPFGE</sequence>
<reference evidence="5" key="1">
    <citation type="journal article" date="2020" name="mSystems">
        <title>Genome- and Community-Level Interaction Insights into Carbon Utilization and Element Cycling Functions of Hydrothermarchaeota in Hydrothermal Sediment.</title>
        <authorList>
            <person name="Zhou Z."/>
            <person name="Liu Y."/>
            <person name="Xu W."/>
            <person name="Pan J."/>
            <person name="Luo Z.H."/>
            <person name="Li M."/>
        </authorList>
    </citation>
    <scope>NUCLEOTIDE SEQUENCE [LARGE SCALE GENOMIC DNA]</scope>
    <source>
        <strain evidence="5">SpSt-417</strain>
    </source>
</reference>
<comment type="similarity">
    <text evidence="1">Belongs to the ABC transporter superfamily. Ycf16 family.</text>
</comment>
<dbReference type="GO" id="GO:0016887">
    <property type="term" value="F:ATP hydrolysis activity"/>
    <property type="evidence" value="ECO:0007669"/>
    <property type="project" value="InterPro"/>
</dbReference>
<dbReference type="InterPro" id="IPR027417">
    <property type="entry name" value="P-loop_NTPase"/>
</dbReference>
<evidence type="ECO:0000313" key="5">
    <source>
        <dbReference type="EMBL" id="HGW29619.1"/>
    </source>
</evidence>
<dbReference type="NCBIfam" id="TIGR01978">
    <property type="entry name" value="sufC"/>
    <property type="match status" value="1"/>
</dbReference>
<comment type="caution">
    <text evidence="5">The sequence shown here is derived from an EMBL/GenBank/DDBJ whole genome shotgun (WGS) entry which is preliminary data.</text>
</comment>
<keyword evidence="3" id="KW-0067">ATP-binding</keyword>
<dbReference type="GO" id="GO:0005524">
    <property type="term" value="F:ATP binding"/>
    <property type="evidence" value="ECO:0007669"/>
    <property type="project" value="UniProtKB-KW"/>
</dbReference>
<dbReference type="InterPro" id="IPR017871">
    <property type="entry name" value="ABC_transporter-like_CS"/>
</dbReference>
<dbReference type="AlphaFoldDB" id="A0A7C4XTD1"/>
<gene>
    <name evidence="5" type="primary">sufC</name>
    <name evidence="5" type="ORF">ENR63_01710</name>
</gene>
<dbReference type="SMART" id="SM00382">
    <property type="entry name" value="AAA"/>
    <property type="match status" value="1"/>
</dbReference>
<name>A0A7C4XTD1_UNCKA</name>
<keyword evidence="2" id="KW-0547">Nucleotide-binding</keyword>
<dbReference type="Pfam" id="PF00005">
    <property type="entry name" value="ABC_tran"/>
    <property type="match status" value="1"/>
</dbReference>
<dbReference type="PROSITE" id="PS50893">
    <property type="entry name" value="ABC_TRANSPORTER_2"/>
    <property type="match status" value="1"/>
</dbReference>
<feature type="domain" description="ABC transporter" evidence="4">
    <location>
        <begin position="3"/>
        <end position="244"/>
    </location>
</feature>